<proteinExistence type="predicted"/>
<evidence type="ECO:0000256" key="1">
    <source>
        <dbReference type="SAM" id="MobiDB-lite"/>
    </source>
</evidence>
<feature type="compositionally biased region" description="Polar residues" evidence="1">
    <location>
        <begin position="93"/>
        <end position="109"/>
    </location>
</feature>
<gene>
    <name evidence="2" type="ORF">PIB30_098042</name>
</gene>
<comment type="caution">
    <text evidence="2">The sequence shown here is derived from an EMBL/GenBank/DDBJ whole genome shotgun (WGS) entry which is preliminary data.</text>
</comment>
<evidence type="ECO:0000313" key="3">
    <source>
        <dbReference type="Proteomes" id="UP001341840"/>
    </source>
</evidence>
<name>A0ABU6ZV84_9FABA</name>
<protein>
    <submittedName>
        <fullName evidence="2">Uncharacterized protein</fullName>
    </submittedName>
</protein>
<dbReference type="EMBL" id="JASCZI010274327">
    <property type="protein sequence ID" value="MED6225899.1"/>
    <property type="molecule type" value="Genomic_DNA"/>
</dbReference>
<accession>A0ABU6ZV84</accession>
<keyword evidence="3" id="KW-1185">Reference proteome</keyword>
<dbReference type="Proteomes" id="UP001341840">
    <property type="component" value="Unassembled WGS sequence"/>
</dbReference>
<organism evidence="2 3">
    <name type="scientific">Stylosanthes scabra</name>
    <dbReference type="NCBI Taxonomy" id="79078"/>
    <lineage>
        <taxon>Eukaryota</taxon>
        <taxon>Viridiplantae</taxon>
        <taxon>Streptophyta</taxon>
        <taxon>Embryophyta</taxon>
        <taxon>Tracheophyta</taxon>
        <taxon>Spermatophyta</taxon>
        <taxon>Magnoliopsida</taxon>
        <taxon>eudicotyledons</taxon>
        <taxon>Gunneridae</taxon>
        <taxon>Pentapetalae</taxon>
        <taxon>rosids</taxon>
        <taxon>fabids</taxon>
        <taxon>Fabales</taxon>
        <taxon>Fabaceae</taxon>
        <taxon>Papilionoideae</taxon>
        <taxon>50 kb inversion clade</taxon>
        <taxon>dalbergioids sensu lato</taxon>
        <taxon>Dalbergieae</taxon>
        <taxon>Pterocarpus clade</taxon>
        <taxon>Stylosanthes</taxon>
    </lineage>
</organism>
<evidence type="ECO:0000313" key="2">
    <source>
        <dbReference type="EMBL" id="MED6225899.1"/>
    </source>
</evidence>
<feature type="region of interest" description="Disordered" evidence="1">
    <location>
        <begin position="84"/>
        <end position="109"/>
    </location>
</feature>
<reference evidence="2 3" key="1">
    <citation type="journal article" date="2023" name="Plants (Basel)">
        <title>Bridging the Gap: Combining Genomics and Transcriptomics Approaches to Understand Stylosanthes scabra, an Orphan Legume from the Brazilian Caatinga.</title>
        <authorList>
            <person name="Ferreira-Neto J.R.C."/>
            <person name="da Silva M.D."/>
            <person name="Binneck E."/>
            <person name="de Melo N.F."/>
            <person name="da Silva R.H."/>
            <person name="de Melo A.L.T.M."/>
            <person name="Pandolfi V."/>
            <person name="Bustamante F.O."/>
            <person name="Brasileiro-Vidal A.C."/>
            <person name="Benko-Iseppon A.M."/>
        </authorList>
    </citation>
    <scope>NUCLEOTIDE SEQUENCE [LARGE SCALE GENOMIC DNA]</scope>
    <source>
        <tissue evidence="2">Leaves</tissue>
    </source>
</reference>
<sequence>MSFSGVFLRYPYDADKHLLARQTSLSINQGRAVAAAGAVSLSRKLPFLASNFGRAHSGSASASTTWISGALALPAAGFLERNHEVTEEEEVKQSSPWRHQSRLVSMSLT</sequence>